<feature type="signal peptide" evidence="1">
    <location>
        <begin position="1"/>
        <end position="27"/>
    </location>
</feature>
<accession>A0ABR9LI97</accession>
<keyword evidence="3" id="KW-1185">Reference proteome</keyword>
<dbReference type="EMBL" id="JADBEJ010000006">
    <property type="protein sequence ID" value="MBE1580415.1"/>
    <property type="molecule type" value="Genomic_DNA"/>
</dbReference>
<comment type="caution">
    <text evidence="2">The sequence shown here is derived from an EMBL/GenBank/DDBJ whole genome shotgun (WGS) entry which is preliminary data.</text>
</comment>
<organism evidence="2 3">
    <name type="scientific">Amycolatopsis roodepoortensis</name>
    <dbReference type="NCBI Taxonomy" id="700274"/>
    <lineage>
        <taxon>Bacteria</taxon>
        <taxon>Bacillati</taxon>
        <taxon>Actinomycetota</taxon>
        <taxon>Actinomycetes</taxon>
        <taxon>Pseudonocardiales</taxon>
        <taxon>Pseudonocardiaceae</taxon>
        <taxon>Amycolatopsis</taxon>
    </lineage>
</organism>
<reference evidence="2 3" key="1">
    <citation type="submission" date="2020-10" db="EMBL/GenBank/DDBJ databases">
        <title>Sequencing the genomes of 1000 actinobacteria strains.</title>
        <authorList>
            <person name="Klenk H.-P."/>
        </authorList>
    </citation>
    <scope>NUCLEOTIDE SEQUENCE [LARGE SCALE GENOMIC DNA]</scope>
    <source>
        <strain evidence="2 3">DSM 46661</strain>
    </source>
</reference>
<gene>
    <name evidence="2" type="ORF">H4W30_007496</name>
</gene>
<proteinExistence type="predicted"/>
<keyword evidence="1" id="KW-0732">Signal</keyword>
<dbReference type="RefSeq" id="WP_192746979.1">
    <property type="nucleotide sequence ID" value="NZ_JADBEJ010000006.1"/>
</dbReference>
<evidence type="ECO:0000313" key="2">
    <source>
        <dbReference type="EMBL" id="MBE1580415.1"/>
    </source>
</evidence>
<sequence length="118" mass="12369">MRTSARALIATLVMAAALVGFPAASHAGTVGVPGVNVSLYPRSNAIIVFDTLCDDDSVYGFWKTDGGAEIRINNKGGCGTAVPANVPIGDGTYVSYKACVDRSWPTSDLCSGWNREKI</sequence>
<evidence type="ECO:0000256" key="1">
    <source>
        <dbReference type="SAM" id="SignalP"/>
    </source>
</evidence>
<dbReference type="Proteomes" id="UP000656548">
    <property type="component" value="Unassembled WGS sequence"/>
</dbReference>
<evidence type="ECO:0000313" key="3">
    <source>
        <dbReference type="Proteomes" id="UP000656548"/>
    </source>
</evidence>
<name>A0ABR9LI97_9PSEU</name>
<protein>
    <submittedName>
        <fullName evidence="2">Uncharacterized protein</fullName>
    </submittedName>
</protein>
<feature type="chain" id="PRO_5047366873" evidence="1">
    <location>
        <begin position="28"/>
        <end position="118"/>
    </location>
</feature>